<sequence>MRNNSFDLIRHLAALMVLVSHHFALSGLEEPGIAGYNSLGGIAVTAFFSISGLLISQSFLNSRSFADYLGKRVARIFPALILCAFVMTHLAGAVFADGYVTSFGALVDFLRISVFGRANIEPITQGFIVSESFNGSLWTLKIEFGFYLLLALALGMYRRALMPWVLLAAFGVATYALGNHVPGALAQKLAVYSAAGIAFFAGAVIAFNQQYLSNRRVLAIALVTGAGLIFFSVGTPLASVLATLGLCLATLSLGLLYVDKTLRGRFDISYGMYLYAFPVQQLIINKTSLTFIPSMLVSALIVIVLATISWRLVEQPALQFVHRRKRALAATQP</sequence>
<protein>
    <submittedName>
        <fullName evidence="3">Acyltransferase</fullName>
    </submittedName>
</protein>
<keyword evidence="3" id="KW-0808">Transferase</keyword>
<dbReference type="InterPro" id="IPR002656">
    <property type="entry name" value="Acyl_transf_3_dom"/>
</dbReference>
<keyword evidence="1" id="KW-0812">Transmembrane</keyword>
<feature type="transmembrane region" description="Helical" evidence="1">
    <location>
        <begin position="12"/>
        <end position="28"/>
    </location>
</feature>
<feature type="domain" description="Acyltransferase 3" evidence="2">
    <location>
        <begin position="3"/>
        <end position="307"/>
    </location>
</feature>
<dbReference type="PANTHER" id="PTHR23028:SF53">
    <property type="entry name" value="ACYL_TRANSF_3 DOMAIN-CONTAINING PROTEIN"/>
    <property type="match status" value="1"/>
</dbReference>
<feature type="transmembrane region" description="Helical" evidence="1">
    <location>
        <begin position="189"/>
        <end position="208"/>
    </location>
</feature>
<proteinExistence type="predicted"/>
<keyword evidence="3" id="KW-0012">Acyltransferase</keyword>
<dbReference type="GO" id="GO:0000271">
    <property type="term" value="P:polysaccharide biosynthetic process"/>
    <property type="evidence" value="ECO:0007669"/>
    <property type="project" value="TreeGrafter"/>
</dbReference>
<feature type="transmembrane region" description="Helical" evidence="1">
    <location>
        <begin position="295"/>
        <end position="313"/>
    </location>
</feature>
<evidence type="ECO:0000259" key="2">
    <source>
        <dbReference type="Pfam" id="PF01757"/>
    </source>
</evidence>
<dbReference type="GO" id="GO:0016747">
    <property type="term" value="F:acyltransferase activity, transferring groups other than amino-acyl groups"/>
    <property type="evidence" value="ECO:0007669"/>
    <property type="project" value="InterPro"/>
</dbReference>
<comment type="caution">
    <text evidence="3">The sequence shown here is derived from an EMBL/GenBank/DDBJ whole genome shotgun (WGS) entry which is preliminary data.</text>
</comment>
<accession>A0A423LIJ5</accession>
<dbReference type="GO" id="GO:0016020">
    <property type="term" value="C:membrane"/>
    <property type="evidence" value="ECO:0007669"/>
    <property type="project" value="TreeGrafter"/>
</dbReference>
<dbReference type="AlphaFoldDB" id="A0A423LIJ5"/>
<reference evidence="3 4" key="1">
    <citation type="submission" date="2016-10" db="EMBL/GenBank/DDBJ databases">
        <title>Comparative genome analysis of multiple Pseudomonas spp. focuses on biocontrol and plant growth promoting traits.</title>
        <authorList>
            <person name="Tao X.-Y."/>
            <person name="Taylor C.G."/>
        </authorList>
    </citation>
    <scope>NUCLEOTIDE SEQUENCE [LARGE SCALE GENOMIC DNA]</scope>
    <source>
        <strain evidence="3 4">24D3</strain>
    </source>
</reference>
<evidence type="ECO:0000313" key="4">
    <source>
        <dbReference type="Proteomes" id="UP000285757"/>
    </source>
</evidence>
<feature type="transmembrane region" description="Helical" evidence="1">
    <location>
        <begin position="34"/>
        <end position="55"/>
    </location>
</feature>
<feature type="transmembrane region" description="Helical" evidence="1">
    <location>
        <begin position="135"/>
        <end position="154"/>
    </location>
</feature>
<dbReference type="Pfam" id="PF01757">
    <property type="entry name" value="Acyl_transf_3"/>
    <property type="match status" value="1"/>
</dbReference>
<feature type="transmembrane region" description="Helical" evidence="1">
    <location>
        <begin position="76"/>
        <end position="96"/>
    </location>
</feature>
<evidence type="ECO:0000256" key="1">
    <source>
        <dbReference type="SAM" id="Phobius"/>
    </source>
</evidence>
<dbReference type="Proteomes" id="UP000285757">
    <property type="component" value="Unassembled WGS sequence"/>
</dbReference>
<feature type="transmembrane region" description="Helical" evidence="1">
    <location>
        <begin position="161"/>
        <end position="177"/>
    </location>
</feature>
<gene>
    <name evidence="3" type="ORF">BK671_12220</name>
</gene>
<organism evidence="3 4">
    <name type="scientific">Pseudomonas fluorescens</name>
    <dbReference type="NCBI Taxonomy" id="294"/>
    <lineage>
        <taxon>Bacteria</taxon>
        <taxon>Pseudomonadati</taxon>
        <taxon>Pseudomonadota</taxon>
        <taxon>Gammaproteobacteria</taxon>
        <taxon>Pseudomonadales</taxon>
        <taxon>Pseudomonadaceae</taxon>
        <taxon>Pseudomonas</taxon>
    </lineage>
</organism>
<dbReference type="EMBL" id="MOBU01000009">
    <property type="protein sequence ID" value="RON68117.1"/>
    <property type="molecule type" value="Genomic_DNA"/>
</dbReference>
<keyword evidence="1" id="KW-1133">Transmembrane helix</keyword>
<feature type="transmembrane region" description="Helical" evidence="1">
    <location>
        <begin position="217"/>
        <end position="234"/>
    </location>
</feature>
<dbReference type="InterPro" id="IPR050879">
    <property type="entry name" value="Acyltransferase_3"/>
</dbReference>
<name>A0A423LIJ5_PSEFL</name>
<keyword evidence="1" id="KW-0472">Membrane</keyword>
<dbReference type="PANTHER" id="PTHR23028">
    <property type="entry name" value="ACETYLTRANSFERASE"/>
    <property type="match status" value="1"/>
</dbReference>
<evidence type="ECO:0000313" key="3">
    <source>
        <dbReference type="EMBL" id="RON68117.1"/>
    </source>
</evidence>
<feature type="transmembrane region" description="Helical" evidence="1">
    <location>
        <begin position="240"/>
        <end position="258"/>
    </location>
</feature>